<protein>
    <submittedName>
        <fullName evidence="2">Transglycosylase</fullName>
    </submittedName>
</protein>
<evidence type="ECO:0000313" key="3">
    <source>
        <dbReference type="Proteomes" id="UP000094329"/>
    </source>
</evidence>
<dbReference type="Gene3D" id="1.10.530.10">
    <property type="match status" value="1"/>
</dbReference>
<dbReference type="CDD" id="cd00442">
    <property type="entry name" value="Lyz-like"/>
    <property type="match status" value="1"/>
</dbReference>
<gene>
    <name evidence="2" type="ORF">BGC07_00555</name>
</gene>
<proteinExistence type="predicted"/>
<name>A0ABX3ACQ7_9GAMM</name>
<reference evidence="2 3" key="1">
    <citation type="submission" date="2016-08" db="EMBL/GenBank/DDBJ databases">
        <title>Draft genome sequence of Candidatus Piscirickettsia litoralis, from seawater.</title>
        <authorList>
            <person name="Wan X."/>
            <person name="Lee A.J."/>
            <person name="Hou S."/>
            <person name="Donachie S.P."/>
        </authorList>
    </citation>
    <scope>NUCLEOTIDE SEQUENCE [LARGE SCALE GENOMIC DNA]</scope>
    <source>
        <strain evidence="2 3">Y2</strain>
    </source>
</reference>
<evidence type="ECO:0000259" key="1">
    <source>
        <dbReference type="Pfam" id="PF19489"/>
    </source>
</evidence>
<dbReference type="InterPro" id="IPR023346">
    <property type="entry name" value="Lysozyme-like_dom_sf"/>
</dbReference>
<sequence length="183" mass="21459">MKSLKFDLSLLITSICFAFIVLTLQTNFAAGKTKAKLEDICWIFQHQPNWKRSAYKASNRWKIPVNILMATIYQESRFRSNVKAKTSSAYGFAQAVDSIWAQYKKSRHIPHANRRNFNDSIDFIGWYFDKVIKRYKVSPHNTQQLYLYYQLGLYHRHAPVSSKKIASKVAHLATQYRKQLDQC</sequence>
<accession>A0ABX3ACQ7</accession>
<dbReference type="Pfam" id="PF19489">
    <property type="entry name" value="SLT_4"/>
    <property type="match status" value="1"/>
</dbReference>
<comment type="caution">
    <text evidence="2">The sequence shown here is derived from an EMBL/GenBank/DDBJ whole genome shotgun (WGS) entry which is preliminary data.</text>
</comment>
<dbReference type="InterPro" id="IPR045795">
    <property type="entry name" value="SLT_4"/>
</dbReference>
<feature type="domain" description="Transglycosylase SLT" evidence="1">
    <location>
        <begin position="29"/>
        <end position="183"/>
    </location>
</feature>
<dbReference type="SUPFAM" id="SSF53955">
    <property type="entry name" value="Lysozyme-like"/>
    <property type="match status" value="1"/>
</dbReference>
<keyword evidence="3" id="KW-1185">Reference proteome</keyword>
<organism evidence="2 3">
    <name type="scientific">Piscirickettsia litoralis</name>
    <dbReference type="NCBI Taxonomy" id="1891921"/>
    <lineage>
        <taxon>Bacteria</taxon>
        <taxon>Pseudomonadati</taxon>
        <taxon>Pseudomonadota</taxon>
        <taxon>Gammaproteobacteria</taxon>
        <taxon>Thiotrichales</taxon>
        <taxon>Piscirickettsiaceae</taxon>
        <taxon>Piscirickettsia</taxon>
    </lineage>
</organism>
<dbReference type="EMBL" id="MDTU01000001">
    <property type="protein sequence ID" value="ODN43964.1"/>
    <property type="molecule type" value="Genomic_DNA"/>
</dbReference>
<dbReference type="Proteomes" id="UP000094329">
    <property type="component" value="Unassembled WGS sequence"/>
</dbReference>
<evidence type="ECO:0000313" key="2">
    <source>
        <dbReference type="EMBL" id="ODN43964.1"/>
    </source>
</evidence>